<reference evidence="2" key="1">
    <citation type="submission" date="2022-11" db="EMBL/GenBank/DDBJ databases">
        <authorList>
            <person name="Morgan W.R."/>
            <person name="Tartar A."/>
        </authorList>
    </citation>
    <scope>NUCLEOTIDE SEQUENCE</scope>
    <source>
        <strain evidence="2">ARSEF 373</strain>
    </source>
</reference>
<keyword evidence="1" id="KW-0732">Signal</keyword>
<dbReference type="InterPro" id="IPR036423">
    <property type="entry name" value="SOD-like_Cu/Zn_dom_sf"/>
</dbReference>
<evidence type="ECO:0000313" key="2">
    <source>
        <dbReference type="EMBL" id="DAZ98720.1"/>
    </source>
</evidence>
<evidence type="ECO:0000313" key="3">
    <source>
        <dbReference type="Proteomes" id="UP001146120"/>
    </source>
</evidence>
<dbReference type="Gene3D" id="2.60.40.200">
    <property type="entry name" value="Superoxide dismutase, copper/zinc binding domain"/>
    <property type="match status" value="1"/>
</dbReference>
<feature type="chain" id="PRO_5043932105" evidence="1">
    <location>
        <begin position="20"/>
        <end position="211"/>
    </location>
</feature>
<dbReference type="GO" id="GO:0046872">
    <property type="term" value="F:metal ion binding"/>
    <property type="evidence" value="ECO:0007669"/>
    <property type="project" value="InterPro"/>
</dbReference>
<proteinExistence type="predicted"/>
<dbReference type="EMBL" id="DAKRPA010000099">
    <property type="protein sequence ID" value="DAZ98720.1"/>
    <property type="molecule type" value="Genomic_DNA"/>
</dbReference>
<accession>A0AAV2YV00</accession>
<sequence>MSSFQQFCILLLLLNQVVATSLLFEFDPRDALGIAGSITATYENPSSSEAQIVVNLDFQRANEHAIRMAAGHCPHQINAYEWHLHVKWSAATSSSSLAQCSPQATGNHYDPLMACGPSSEFADTQRCRRRVASYACSPRTYADNPLVCEKGDFSGKFGVLRLDRQRLVQAAWTDPSFPRAEELQPGWSIVLHAICGPKTFRVACARLQRLP</sequence>
<protein>
    <submittedName>
        <fullName evidence="2">Uncharacterized protein</fullName>
    </submittedName>
</protein>
<feature type="signal peptide" evidence="1">
    <location>
        <begin position="1"/>
        <end position="19"/>
    </location>
</feature>
<organism evidence="2 3">
    <name type="scientific">Lagenidium giganteum</name>
    <dbReference type="NCBI Taxonomy" id="4803"/>
    <lineage>
        <taxon>Eukaryota</taxon>
        <taxon>Sar</taxon>
        <taxon>Stramenopiles</taxon>
        <taxon>Oomycota</taxon>
        <taxon>Peronosporomycetes</taxon>
        <taxon>Pythiales</taxon>
        <taxon>Pythiaceae</taxon>
    </lineage>
</organism>
<gene>
    <name evidence="2" type="ORF">N0F65_006752</name>
</gene>
<evidence type="ECO:0000256" key="1">
    <source>
        <dbReference type="SAM" id="SignalP"/>
    </source>
</evidence>
<name>A0AAV2YV00_9STRA</name>
<dbReference type="Proteomes" id="UP001146120">
    <property type="component" value="Unassembled WGS sequence"/>
</dbReference>
<dbReference type="AlphaFoldDB" id="A0AAV2YV00"/>
<comment type="caution">
    <text evidence="2">The sequence shown here is derived from an EMBL/GenBank/DDBJ whole genome shotgun (WGS) entry which is preliminary data.</text>
</comment>
<dbReference type="GO" id="GO:0006801">
    <property type="term" value="P:superoxide metabolic process"/>
    <property type="evidence" value="ECO:0007669"/>
    <property type="project" value="InterPro"/>
</dbReference>
<keyword evidence="3" id="KW-1185">Reference proteome</keyword>
<reference evidence="2" key="2">
    <citation type="journal article" date="2023" name="Microbiol Resour">
        <title>Decontamination and Annotation of the Draft Genome Sequence of the Oomycete Lagenidium giganteum ARSEF 373.</title>
        <authorList>
            <person name="Morgan W.R."/>
            <person name="Tartar A."/>
        </authorList>
    </citation>
    <scope>NUCLEOTIDE SEQUENCE</scope>
    <source>
        <strain evidence="2">ARSEF 373</strain>
    </source>
</reference>